<evidence type="ECO:0000313" key="8">
    <source>
        <dbReference type="Proteomes" id="UP001308179"/>
    </source>
</evidence>
<dbReference type="SUPFAM" id="SSF53335">
    <property type="entry name" value="S-adenosyl-L-methionine-dependent methyltransferases"/>
    <property type="match status" value="1"/>
</dbReference>
<protein>
    <recommendedName>
        <fullName evidence="6">Methyltransferase domain-containing protein</fullName>
    </recommendedName>
</protein>
<name>A0ABR0L8F6_9PEZI</name>
<keyword evidence="3" id="KW-0949">S-adenosyl-L-methionine</keyword>
<dbReference type="PANTHER" id="PTHR35897:SF1">
    <property type="entry name" value="METHYLTRANSFERASE AUSD"/>
    <property type="match status" value="1"/>
</dbReference>
<dbReference type="PANTHER" id="PTHR35897">
    <property type="entry name" value="METHYLTRANSFERASE AUSD"/>
    <property type="match status" value="1"/>
</dbReference>
<dbReference type="InterPro" id="IPR041698">
    <property type="entry name" value="Methyltransf_25"/>
</dbReference>
<dbReference type="Pfam" id="PF13649">
    <property type="entry name" value="Methyltransf_25"/>
    <property type="match status" value="1"/>
</dbReference>
<dbReference type="InterPro" id="IPR051654">
    <property type="entry name" value="Meroterpenoid_MTases"/>
</dbReference>
<comment type="caution">
    <text evidence="7">The sequence shown here is derived from an EMBL/GenBank/DDBJ whole genome shotgun (WGS) entry which is preliminary data.</text>
</comment>
<dbReference type="InterPro" id="IPR029063">
    <property type="entry name" value="SAM-dependent_MTases_sf"/>
</dbReference>
<dbReference type="Proteomes" id="UP001308179">
    <property type="component" value="Unassembled WGS sequence"/>
</dbReference>
<evidence type="ECO:0000256" key="3">
    <source>
        <dbReference type="ARBA" id="ARBA00022691"/>
    </source>
</evidence>
<accession>A0ABR0L8F6</accession>
<comment type="similarity">
    <text evidence="4">Belongs to the class I-like SAM-binding methyltransferase superfamily.</text>
</comment>
<evidence type="ECO:0000256" key="4">
    <source>
        <dbReference type="ARBA" id="ARBA00038314"/>
    </source>
</evidence>
<evidence type="ECO:0000256" key="2">
    <source>
        <dbReference type="ARBA" id="ARBA00022679"/>
    </source>
</evidence>
<reference evidence="7 8" key="1">
    <citation type="submission" date="2023-08" db="EMBL/GenBank/DDBJ databases">
        <title>Black Yeasts Isolated from many extreme environments.</title>
        <authorList>
            <person name="Coleine C."/>
            <person name="Stajich J.E."/>
            <person name="Selbmann L."/>
        </authorList>
    </citation>
    <scope>NUCLEOTIDE SEQUENCE [LARGE SCALE GENOMIC DNA]</scope>
    <source>
        <strain evidence="7 8">CCFEE 5386</strain>
    </source>
</reference>
<keyword evidence="2" id="KW-0808">Transferase</keyword>
<dbReference type="EMBL" id="JAVRRR010000177">
    <property type="protein sequence ID" value="KAK5145085.1"/>
    <property type="molecule type" value="Genomic_DNA"/>
</dbReference>
<evidence type="ECO:0000313" key="7">
    <source>
        <dbReference type="EMBL" id="KAK5145085.1"/>
    </source>
</evidence>
<feature type="domain" description="Methyltransferase" evidence="6">
    <location>
        <begin position="123"/>
        <end position="222"/>
    </location>
</feature>
<gene>
    <name evidence="7" type="ORF">LTR32_003111</name>
</gene>
<keyword evidence="8" id="KW-1185">Reference proteome</keyword>
<evidence type="ECO:0000256" key="1">
    <source>
        <dbReference type="ARBA" id="ARBA00005179"/>
    </source>
</evidence>
<feature type="region of interest" description="Disordered" evidence="5">
    <location>
        <begin position="73"/>
        <end position="100"/>
    </location>
</feature>
<dbReference type="Gene3D" id="3.40.50.150">
    <property type="entry name" value="Vaccinia Virus protein VP39"/>
    <property type="match status" value="1"/>
</dbReference>
<comment type="pathway">
    <text evidence="1">Secondary metabolite biosynthesis.</text>
</comment>
<proteinExistence type="inferred from homology"/>
<evidence type="ECO:0000256" key="5">
    <source>
        <dbReference type="SAM" id="MobiDB-lite"/>
    </source>
</evidence>
<organism evidence="7 8">
    <name type="scientific">Rachicladosporium monterosium</name>
    <dbReference type="NCBI Taxonomy" id="1507873"/>
    <lineage>
        <taxon>Eukaryota</taxon>
        <taxon>Fungi</taxon>
        <taxon>Dikarya</taxon>
        <taxon>Ascomycota</taxon>
        <taxon>Pezizomycotina</taxon>
        <taxon>Dothideomycetes</taxon>
        <taxon>Dothideomycetidae</taxon>
        <taxon>Cladosporiales</taxon>
        <taxon>Cladosporiaceae</taxon>
        <taxon>Rachicladosporium</taxon>
    </lineage>
</organism>
<sequence length="310" mass="34577">MDSNIFSSPEYASRREEYKKRFYIPALELSESTKELLVQYSKIPEGQLQAHVERIREKAWGIYPYPCIGMGRPSPPPLPPSTSSPPTNPPSPHPRFPQPPHLTHPLYHSSILPRLLTGTQVYLDLGCAFAQNLRRLVADGVPSAQCYGADLRLEFLDLGYELFADRSTLESQFIAADVFDEGSALRELDGGVDIVDASSFFHLFTLAEQKKVARRVLALLKPREGSLVVGRQVGNLRPGEYGMRSGEGTRYRHDVASWRGMWEAVGSERGVGVEVWGDLRKVEGFGGRVNAGEVEGEGAGMMEFWVRRLD</sequence>
<evidence type="ECO:0000259" key="6">
    <source>
        <dbReference type="Pfam" id="PF13649"/>
    </source>
</evidence>